<dbReference type="OrthoDB" id="5311491at2759"/>
<proteinExistence type="predicted"/>
<dbReference type="Proteomes" id="UP000054279">
    <property type="component" value="Unassembled WGS sequence"/>
</dbReference>
<accession>A0A0C9V623</accession>
<dbReference type="AlphaFoldDB" id="A0A0C9V623"/>
<dbReference type="EMBL" id="KN837130">
    <property type="protein sequence ID" value="KIJ42384.1"/>
    <property type="molecule type" value="Genomic_DNA"/>
</dbReference>
<feature type="domain" description="AB hydrolase-1" evidence="1">
    <location>
        <begin position="31"/>
        <end position="369"/>
    </location>
</feature>
<keyword evidence="4" id="KW-1185">Reference proteome</keyword>
<protein>
    <recommendedName>
        <fullName evidence="1">AB hydrolase-1 domain-containing protein</fullName>
    </recommendedName>
</protein>
<organism evidence="3 4">
    <name type="scientific">Sphaerobolus stellatus (strain SS14)</name>
    <dbReference type="NCBI Taxonomy" id="990650"/>
    <lineage>
        <taxon>Eukaryota</taxon>
        <taxon>Fungi</taxon>
        <taxon>Dikarya</taxon>
        <taxon>Basidiomycota</taxon>
        <taxon>Agaricomycotina</taxon>
        <taxon>Agaricomycetes</taxon>
        <taxon>Phallomycetidae</taxon>
        <taxon>Geastrales</taxon>
        <taxon>Sphaerobolaceae</taxon>
        <taxon>Sphaerobolus</taxon>
    </lineage>
</organism>
<dbReference type="SUPFAM" id="SSF53474">
    <property type="entry name" value="alpha/beta-Hydrolases"/>
    <property type="match status" value="1"/>
</dbReference>
<dbReference type="Gene3D" id="3.40.50.1820">
    <property type="entry name" value="alpha/beta hydrolase"/>
    <property type="match status" value="1"/>
</dbReference>
<gene>
    <name evidence="3" type="ORF">M422DRAFT_208887</name>
    <name evidence="2" type="ORF">M422DRAFT_214941</name>
</gene>
<evidence type="ECO:0000259" key="1">
    <source>
        <dbReference type="Pfam" id="PF12697"/>
    </source>
</evidence>
<evidence type="ECO:0000313" key="2">
    <source>
        <dbReference type="EMBL" id="KIJ29430.1"/>
    </source>
</evidence>
<dbReference type="InterPro" id="IPR029058">
    <property type="entry name" value="AB_hydrolase_fold"/>
</dbReference>
<name>A0A0C9V623_SPHS4</name>
<dbReference type="Pfam" id="PF12697">
    <property type="entry name" value="Abhydrolase_6"/>
    <property type="match status" value="1"/>
</dbReference>
<dbReference type="InterPro" id="IPR000073">
    <property type="entry name" value="AB_hydrolase_1"/>
</dbReference>
<dbReference type="HOGENOM" id="CLU_045014_0_0_1"/>
<reference evidence="3 4" key="1">
    <citation type="submission" date="2014-06" db="EMBL/GenBank/DDBJ databases">
        <title>Evolutionary Origins and Diversification of the Mycorrhizal Mutualists.</title>
        <authorList>
            <consortium name="DOE Joint Genome Institute"/>
            <consortium name="Mycorrhizal Genomics Consortium"/>
            <person name="Kohler A."/>
            <person name="Kuo A."/>
            <person name="Nagy L.G."/>
            <person name="Floudas D."/>
            <person name="Copeland A."/>
            <person name="Barry K.W."/>
            <person name="Cichocki N."/>
            <person name="Veneault-Fourrey C."/>
            <person name="LaButti K."/>
            <person name="Lindquist E.A."/>
            <person name="Lipzen A."/>
            <person name="Lundell T."/>
            <person name="Morin E."/>
            <person name="Murat C."/>
            <person name="Riley R."/>
            <person name="Ohm R."/>
            <person name="Sun H."/>
            <person name="Tunlid A."/>
            <person name="Henrissat B."/>
            <person name="Grigoriev I.V."/>
            <person name="Hibbett D.S."/>
            <person name="Martin F."/>
        </authorList>
    </citation>
    <scope>NUCLEOTIDE SEQUENCE [LARGE SCALE GENOMIC DNA]</scope>
    <source>
        <strain evidence="3 4">SS14</strain>
    </source>
</reference>
<evidence type="ECO:0000313" key="4">
    <source>
        <dbReference type="Proteomes" id="UP000054279"/>
    </source>
</evidence>
<dbReference type="EMBL" id="KN837283">
    <property type="protein sequence ID" value="KIJ29430.1"/>
    <property type="molecule type" value="Genomic_DNA"/>
</dbReference>
<evidence type="ECO:0000313" key="3">
    <source>
        <dbReference type="EMBL" id="KIJ42384.1"/>
    </source>
</evidence>
<sequence>MPLLRLDGLEVEFYYQDSGVPILDDKPYTTLVILHGYSFNSHMFHRLMPIAKASHIRLILVNRRGYPGSTPFKPEETAGFDAPLNKDENSAQSPPSSLVRIQHYTSFLQQRGVEMARFLVKFIDIEKIPVKAEGRAIGGISLMGWSLGNVISLSMLAYANTYDPVLIKKLEPYLKKIIIYDPPHHALGFPTPAGAYTPMFDEAIPRDQRQRKFSEWVSAYYLHPESIQDPKIPFNNIINILEQKTPIPSKPTPLMSLSPADRAKGVTKVTPETADPFLVLDQARSVHKEMRIRALFGNYNEGNAPLILPNVGISYVWCTESIWSAVYAMKGVQEETVNPPEYHYLARTVKFFPIEGGNHWPHWDNPLRVMGVFAQSLE</sequence>